<feature type="region of interest" description="Disordered" evidence="1">
    <location>
        <begin position="22"/>
        <end position="170"/>
    </location>
</feature>
<evidence type="ECO:0000313" key="3">
    <source>
        <dbReference type="Proteomes" id="UP000015106"/>
    </source>
</evidence>
<dbReference type="AlphaFoldDB" id="A0A8R7R6A4"/>
<proteinExistence type="predicted"/>
<reference evidence="3" key="1">
    <citation type="journal article" date="2013" name="Nature">
        <title>Draft genome of the wheat A-genome progenitor Triticum urartu.</title>
        <authorList>
            <person name="Ling H.Q."/>
            <person name="Zhao S."/>
            <person name="Liu D."/>
            <person name="Wang J."/>
            <person name="Sun H."/>
            <person name="Zhang C."/>
            <person name="Fan H."/>
            <person name="Li D."/>
            <person name="Dong L."/>
            <person name="Tao Y."/>
            <person name="Gao C."/>
            <person name="Wu H."/>
            <person name="Li Y."/>
            <person name="Cui Y."/>
            <person name="Guo X."/>
            <person name="Zheng S."/>
            <person name="Wang B."/>
            <person name="Yu K."/>
            <person name="Liang Q."/>
            <person name="Yang W."/>
            <person name="Lou X."/>
            <person name="Chen J."/>
            <person name="Feng M."/>
            <person name="Jian J."/>
            <person name="Zhang X."/>
            <person name="Luo G."/>
            <person name="Jiang Y."/>
            <person name="Liu J."/>
            <person name="Wang Z."/>
            <person name="Sha Y."/>
            <person name="Zhang B."/>
            <person name="Wu H."/>
            <person name="Tang D."/>
            <person name="Shen Q."/>
            <person name="Xue P."/>
            <person name="Zou S."/>
            <person name="Wang X."/>
            <person name="Liu X."/>
            <person name="Wang F."/>
            <person name="Yang Y."/>
            <person name="An X."/>
            <person name="Dong Z."/>
            <person name="Zhang K."/>
            <person name="Zhang X."/>
            <person name="Luo M.C."/>
            <person name="Dvorak J."/>
            <person name="Tong Y."/>
            <person name="Wang J."/>
            <person name="Yang H."/>
            <person name="Li Z."/>
            <person name="Wang D."/>
            <person name="Zhang A."/>
            <person name="Wang J."/>
        </authorList>
    </citation>
    <scope>NUCLEOTIDE SEQUENCE</scope>
    <source>
        <strain evidence="3">cv. G1812</strain>
    </source>
</reference>
<evidence type="ECO:0000256" key="1">
    <source>
        <dbReference type="SAM" id="MobiDB-lite"/>
    </source>
</evidence>
<reference evidence="2" key="3">
    <citation type="submission" date="2022-06" db="UniProtKB">
        <authorList>
            <consortium name="EnsemblPlants"/>
        </authorList>
    </citation>
    <scope>IDENTIFICATION</scope>
</reference>
<accession>A0A8R7R6A4</accession>
<dbReference type="Gramene" id="TuG1812G0700003762.01.T02">
    <property type="protein sequence ID" value="TuG1812G0700003762.01.T02"/>
    <property type="gene ID" value="TuG1812G0700003762.01"/>
</dbReference>
<evidence type="ECO:0000313" key="2">
    <source>
        <dbReference type="EnsemblPlants" id="TuG1812G0700003762.01.T02"/>
    </source>
</evidence>
<feature type="compositionally biased region" description="Basic and acidic residues" evidence="1">
    <location>
        <begin position="128"/>
        <end position="139"/>
    </location>
</feature>
<name>A0A8R7R6A4_TRIUA</name>
<reference evidence="2" key="2">
    <citation type="submission" date="2018-03" db="EMBL/GenBank/DDBJ databases">
        <title>The Triticum urartu genome reveals the dynamic nature of wheat genome evolution.</title>
        <authorList>
            <person name="Ling H."/>
            <person name="Ma B."/>
            <person name="Shi X."/>
            <person name="Liu H."/>
            <person name="Dong L."/>
            <person name="Sun H."/>
            <person name="Cao Y."/>
            <person name="Gao Q."/>
            <person name="Zheng S."/>
            <person name="Li Y."/>
            <person name="Yu Y."/>
            <person name="Du H."/>
            <person name="Qi M."/>
            <person name="Li Y."/>
            <person name="Yu H."/>
            <person name="Cui Y."/>
            <person name="Wang N."/>
            <person name="Chen C."/>
            <person name="Wu H."/>
            <person name="Zhao Y."/>
            <person name="Zhang J."/>
            <person name="Li Y."/>
            <person name="Zhou W."/>
            <person name="Zhang B."/>
            <person name="Hu W."/>
            <person name="Eijk M."/>
            <person name="Tang J."/>
            <person name="Witsenboer H."/>
            <person name="Zhao S."/>
            <person name="Li Z."/>
            <person name="Zhang A."/>
            <person name="Wang D."/>
            <person name="Liang C."/>
        </authorList>
    </citation>
    <scope>NUCLEOTIDE SEQUENCE [LARGE SCALE GENOMIC DNA]</scope>
    <source>
        <strain evidence="2">cv. G1812</strain>
    </source>
</reference>
<dbReference type="EnsemblPlants" id="TuG1812G0700003762.01.T02">
    <property type="protein sequence ID" value="TuG1812G0700003762.01.T02"/>
    <property type="gene ID" value="TuG1812G0700003762.01"/>
</dbReference>
<organism evidence="2 3">
    <name type="scientific">Triticum urartu</name>
    <name type="common">Red wild einkorn</name>
    <name type="synonym">Crithodium urartu</name>
    <dbReference type="NCBI Taxonomy" id="4572"/>
    <lineage>
        <taxon>Eukaryota</taxon>
        <taxon>Viridiplantae</taxon>
        <taxon>Streptophyta</taxon>
        <taxon>Embryophyta</taxon>
        <taxon>Tracheophyta</taxon>
        <taxon>Spermatophyta</taxon>
        <taxon>Magnoliopsida</taxon>
        <taxon>Liliopsida</taxon>
        <taxon>Poales</taxon>
        <taxon>Poaceae</taxon>
        <taxon>BOP clade</taxon>
        <taxon>Pooideae</taxon>
        <taxon>Triticodae</taxon>
        <taxon>Triticeae</taxon>
        <taxon>Triticinae</taxon>
        <taxon>Triticum</taxon>
    </lineage>
</organism>
<feature type="compositionally biased region" description="Low complexity" evidence="1">
    <location>
        <begin position="151"/>
        <end position="160"/>
    </location>
</feature>
<keyword evidence="3" id="KW-1185">Reference proteome</keyword>
<feature type="compositionally biased region" description="Basic residues" evidence="1">
    <location>
        <begin position="140"/>
        <end position="150"/>
    </location>
</feature>
<dbReference type="Proteomes" id="UP000015106">
    <property type="component" value="Chromosome 7"/>
</dbReference>
<sequence length="229" mass="24904">STVLSGSGWDGTRFPNIKFRVTARGQEPIPFSIPNPSGQPNAHKSSPPISSNGSRERVALARNRAQQGKQNQPRREKEPPTSGDGFAGDRGAPVGRRGDGRGGARPDAQHDRGQEQGAAHLGHHLRDRHQPLRLQDRLPHPRRPRPRLPRLRLPAQPAGARGRGQGRRGGRRQLIDLLASQVSGKRLDLVARSGAHRGVAVPTCASPWLSSCVSLSAQWPVCCRRMALK</sequence>
<protein>
    <submittedName>
        <fullName evidence="2">Uncharacterized protein</fullName>
    </submittedName>
</protein>
<feature type="compositionally biased region" description="Basic and acidic residues" evidence="1">
    <location>
        <begin position="96"/>
        <end position="114"/>
    </location>
</feature>
<feature type="compositionally biased region" description="Polar residues" evidence="1">
    <location>
        <begin position="34"/>
        <end position="53"/>
    </location>
</feature>
<gene>
    <name evidence="2" type="primary">LOC125521574</name>
</gene>